<feature type="region of interest" description="Disordered" evidence="10">
    <location>
        <begin position="1"/>
        <end position="28"/>
    </location>
</feature>
<keyword evidence="7" id="KW-0804">Transcription</keyword>
<evidence type="ECO:0000256" key="9">
    <source>
        <dbReference type="PROSITE-ProRule" id="PRU00042"/>
    </source>
</evidence>
<keyword evidence="2" id="KW-0479">Metal-binding</keyword>
<evidence type="ECO:0000313" key="12">
    <source>
        <dbReference type="EMBL" id="CAD9581767.1"/>
    </source>
</evidence>
<feature type="domain" description="C2H2-type" evidence="11">
    <location>
        <begin position="509"/>
        <end position="536"/>
    </location>
</feature>
<evidence type="ECO:0000256" key="2">
    <source>
        <dbReference type="ARBA" id="ARBA00022723"/>
    </source>
</evidence>
<keyword evidence="3" id="KW-0677">Repeat</keyword>
<proteinExistence type="predicted"/>
<dbReference type="Pfam" id="PF00096">
    <property type="entry name" value="zf-C2H2"/>
    <property type="match status" value="2"/>
</dbReference>
<dbReference type="SUPFAM" id="SSF57667">
    <property type="entry name" value="beta-beta-alpha zinc fingers"/>
    <property type="match status" value="1"/>
</dbReference>
<dbReference type="InterPro" id="IPR013087">
    <property type="entry name" value="Znf_C2H2_type"/>
</dbReference>
<dbReference type="PROSITE" id="PS50157">
    <property type="entry name" value="ZINC_FINGER_C2H2_2"/>
    <property type="match status" value="2"/>
</dbReference>
<accession>A0A6T7B4B4</accession>
<evidence type="ECO:0000256" key="10">
    <source>
        <dbReference type="SAM" id="MobiDB-lite"/>
    </source>
</evidence>
<dbReference type="PANTHER" id="PTHR14003:SF19">
    <property type="entry name" value="YY2 TRANSCRIPTION FACTOR"/>
    <property type="match status" value="1"/>
</dbReference>
<evidence type="ECO:0000259" key="11">
    <source>
        <dbReference type="PROSITE" id="PS50157"/>
    </source>
</evidence>
<dbReference type="PANTHER" id="PTHR14003">
    <property type="entry name" value="TRANSCRIPTIONAL REPRESSOR PROTEIN YY"/>
    <property type="match status" value="1"/>
</dbReference>
<dbReference type="AlphaFoldDB" id="A0A6T7B4B4"/>
<dbReference type="SMART" id="SM00355">
    <property type="entry name" value="ZnF_C2H2"/>
    <property type="match status" value="2"/>
</dbReference>
<evidence type="ECO:0000256" key="6">
    <source>
        <dbReference type="ARBA" id="ARBA00023015"/>
    </source>
</evidence>
<keyword evidence="4 9" id="KW-0863">Zinc-finger</keyword>
<dbReference type="PROSITE" id="PS00028">
    <property type="entry name" value="ZINC_FINGER_C2H2_1"/>
    <property type="match status" value="2"/>
</dbReference>
<dbReference type="Gene3D" id="3.30.160.60">
    <property type="entry name" value="Classic Zinc Finger"/>
    <property type="match status" value="2"/>
</dbReference>
<dbReference type="InterPro" id="IPR036236">
    <property type="entry name" value="Znf_C2H2_sf"/>
</dbReference>
<evidence type="ECO:0000256" key="4">
    <source>
        <dbReference type="ARBA" id="ARBA00022771"/>
    </source>
</evidence>
<keyword evidence="6" id="KW-0805">Transcription regulation</keyword>
<name>A0A6T7B4B4_BIGNA</name>
<sequence>MRKRRKGSPPEVHFEDDRSKMRKKGVLQSDTRITQIVKTAGDTMAFEASSSSQTQAPGALESNKFKTRSVKQFISTPRGILTSSVSFPEQGQSSSSHHLDVEPLFRRMTPEIRRDSIIPELSRNTLHSNEGGNTYSLEQSQSLYARVTTKSEHPIYSSIGGPPLGSHVPSSVTTPKPIQERFALQPITQEKAEIWTKAREPANEIQPQSTNQYQGSKQERVKPFIFDSGKGEAIRDTKFSFQTDLITPTHVSSSQHVSKNIALTSQGSSGFAPKNISSVLPYTPTSEVGEDHLSTQQTSLLEQYDPHQIPFVISEKELRDVHSPRIEFRAFDSPKPGLYDRLSGRASHVFGHHYYPASDSKLRTIIRGGDVRGSNDPSQNIFHSYHPRQSILSLLPMTHEEQHFESRERYPQMGSRQLQNMFSRTPSRIPQRRNEPIQYTQMSHSIPTTTLPRNANIPEDSEHYRQIEVLDQDTGKTQKKYQCTICSKVCGARSNMIAHVRIHTGVKPFVCKICGKGFAQHSNLKRHYKVHGREGEVCIEESRLKSRAFKAGRQ</sequence>
<dbReference type="EMBL" id="HBHA01002115">
    <property type="protein sequence ID" value="CAD9581767.1"/>
    <property type="molecule type" value="Transcribed_RNA"/>
</dbReference>
<gene>
    <name evidence="12" type="ORF">BIGN1055_LOCUS1359</name>
</gene>
<evidence type="ECO:0000256" key="1">
    <source>
        <dbReference type="ARBA" id="ARBA00004123"/>
    </source>
</evidence>
<dbReference type="GO" id="GO:0000978">
    <property type="term" value="F:RNA polymerase II cis-regulatory region sequence-specific DNA binding"/>
    <property type="evidence" value="ECO:0007669"/>
    <property type="project" value="TreeGrafter"/>
</dbReference>
<dbReference type="GO" id="GO:0031519">
    <property type="term" value="C:PcG protein complex"/>
    <property type="evidence" value="ECO:0007669"/>
    <property type="project" value="TreeGrafter"/>
</dbReference>
<dbReference type="GO" id="GO:0005667">
    <property type="term" value="C:transcription regulator complex"/>
    <property type="evidence" value="ECO:0007669"/>
    <property type="project" value="TreeGrafter"/>
</dbReference>
<dbReference type="GO" id="GO:0008270">
    <property type="term" value="F:zinc ion binding"/>
    <property type="evidence" value="ECO:0007669"/>
    <property type="project" value="UniProtKB-KW"/>
</dbReference>
<dbReference type="GO" id="GO:0000785">
    <property type="term" value="C:chromatin"/>
    <property type="evidence" value="ECO:0007669"/>
    <property type="project" value="TreeGrafter"/>
</dbReference>
<protein>
    <recommendedName>
        <fullName evidence="11">C2H2-type domain-containing protein</fullName>
    </recommendedName>
</protein>
<evidence type="ECO:0000256" key="7">
    <source>
        <dbReference type="ARBA" id="ARBA00023163"/>
    </source>
</evidence>
<dbReference type="FunFam" id="3.30.160.60:FF:001289">
    <property type="entry name" value="Zinc finger protein 574"/>
    <property type="match status" value="1"/>
</dbReference>
<reference evidence="12" key="1">
    <citation type="submission" date="2021-01" db="EMBL/GenBank/DDBJ databases">
        <authorList>
            <person name="Corre E."/>
            <person name="Pelletier E."/>
            <person name="Niang G."/>
            <person name="Scheremetjew M."/>
            <person name="Finn R."/>
            <person name="Kale V."/>
            <person name="Holt S."/>
            <person name="Cochrane G."/>
            <person name="Meng A."/>
            <person name="Brown T."/>
            <person name="Cohen L."/>
        </authorList>
    </citation>
    <scope>NUCLEOTIDE SEQUENCE</scope>
    <source>
        <strain evidence="12">CCMP1258.1</strain>
    </source>
</reference>
<organism evidence="12">
    <name type="scientific">Bigelowiella natans</name>
    <name type="common">Pedinomonas minutissima</name>
    <name type="synonym">Chlorarachnion sp. (strain CCMP621)</name>
    <dbReference type="NCBI Taxonomy" id="227086"/>
    <lineage>
        <taxon>Eukaryota</taxon>
        <taxon>Sar</taxon>
        <taxon>Rhizaria</taxon>
        <taxon>Cercozoa</taxon>
        <taxon>Chlorarachniophyceae</taxon>
        <taxon>Bigelowiella</taxon>
    </lineage>
</organism>
<evidence type="ECO:0000256" key="8">
    <source>
        <dbReference type="ARBA" id="ARBA00023242"/>
    </source>
</evidence>
<keyword evidence="5" id="KW-0862">Zinc</keyword>
<feature type="domain" description="C2H2-type" evidence="11">
    <location>
        <begin position="481"/>
        <end position="508"/>
    </location>
</feature>
<evidence type="ECO:0000256" key="3">
    <source>
        <dbReference type="ARBA" id="ARBA00022737"/>
    </source>
</evidence>
<evidence type="ECO:0000256" key="5">
    <source>
        <dbReference type="ARBA" id="ARBA00022833"/>
    </source>
</evidence>
<dbReference type="GO" id="GO:0000981">
    <property type="term" value="F:DNA-binding transcription factor activity, RNA polymerase II-specific"/>
    <property type="evidence" value="ECO:0007669"/>
    <property type="project" value="TreeGrafter"/>
</dbReference>
<comment type="subcellular location">
    <subcellularLocation>
        <location evidence="1">Nucleus</location>
    </subcellularLocation>
</comment>
<keyword evidence="8" id="KW-0539">Nucleus</keyword>